<protein>
    <submittedName>
        <fullName evidence="1">Uncharacterized protein</fullName>
    </submittedName>
</protein>
<accession>A0ACC0Y216</accession>
<sequence>MMSPHNKPFSYGHPSIEALLDCFFSGNNDPLKFLTNNKAFDTIKHEIEMLQDQFEEKVKTAKEIKHRNKTNDHDWWEQQRVDDMGLDEVERFVKCLEQLKSNVVATVNKKEPKANNNDLAIVDKSDCNNHEVRFVDPLTDHKFVNDIAPLNFFFDDGNFFDNMDISGLI</sequence>
<dbReference type="Proteomes" id="UP001163603">
    <property type="component" value="Chromosome 9"/>
</dbReference>
<name>A0ACC0Y216_9ROSI</name>
<gene>
    <name evidence="1" type="ORF">Pint_35217</name>
</gene>
<evidence type="ECO:0000313" key="2">
    <source>
        <dbReference type="Proteomes" id="UP001163603"/>
    </source>
</evidence>
<comment type="caution">
    <text evidence="1">The sequence shown here is derived from an EMBL/GenBank/DDBJ whole genome shotgun (WGS) entry which is preliminary data.</text>
</comment>
<keyword evidence="2" id="KW-1185">Reference proteome</keyword>
<organism evidence="1 2">
    <name type="scientific">Pistacia integerrima</name>
    <dbReference type="NCBI Taxonomy" id="434235"/>
    <lineage>
        <taxon>Eukaryota</taxon>
        <taxon>Viridiplantae</taxon>
        <taxon>Streptophyta</taxon>
        <taxon>Embryophyta</taxon>
        <taxon>Tracheophyta</taxon>
        <taxon>Spermatophyta</taxon>
        <taxon>Magnoliopsida</taxon>
        <taxon>eudicotyledons</taxon>
        <taxon>Gunneridae</taxon>
        <taxon>Pentapetalae</taxon>
        <taxon>rosids</taxon>
        <taxon>malvids</taxon>
        <taxon>Sapindales</taxon>
        <taxon>Anacardiaceae</taxon>
        <taxon>Pistacia</taxon>
    </lineage>
</organism>
<proteinExistence type="predicted"/>
<evidence type="ECO:0000313" key="1">
    <source>
        <dbReference type="EMBL" id="KAJ0027558.1"/>
    </source>
</evidence>
<dbReference type="EMBL" id="CM047744">
    <property type="protein sequence ID" value="KAJ0027558.1"/>
    <property type="molecule type" value="Genomic_DNA"/>
</dbReference>
<reference evidence="2" key="1">
    <citation type="journal article" date="2023" name="G3 (Bethesda)">
        <title>Genome assembly and association tests identify interacting loci associated with vigor, precocity, and sex in interspecific pistachio rootstocks.</title>
        <authorList>
            <person name="Palmer W."/>
            <person name="Jacygrad E."/>
            <person name="Sagayaradj S."/>
            <person name="Cavanaugh K."/>
            <person name="Han R."/>
            <person name="Bertier L."/>
            <person name="Beede B."/>
            <person name="Kafkas S."/>
            <person name="Golino D."/>
            <person name="Preece J."/>
            <person name="Michelmore R."/>
        </authorList>
    </citation>
    <scope>NUCLEOTIDE SEQUENCE [LARGE SCALE GENOMIC DNA]</scope>
</reference>